<organism evidence="3 4">
    <name type="scientific">Caloramator australicus RC3</name>
    <dbReference type="NCBI Taxonomy" id="857293"/>
    <lineage>
        <taxon>Bacteria</taxon>
        <taxon>Bacillati</taxon>
        <taxon>Bacillota</taxon>
        <taxon>Clostridia</taxon>
        <taxon>Eubacteriales</taxon>
        <taxon>Clostridiaceae</taxon>
        <taxon>Caloramator</taxon>
    </lineage>
</organism>
<name>I7J4L6_9CLOT</name>
<dbReference type="Proteomes" id="UP000007652">
    <property type="component" value="Unassembled WGS sequence"/>
</dbReference>
<dbReference type="PRINTS" id="PR00081">
    <property type="entry name" value="GDHRDH"/>
</dbReference>
<protein>
    <submittedName>
        <fullName evidence="3">Short-chain dehydrogenase/reductase SDR</fullName>
    </submittedName>
</protein>
<dbReference type="AlphaFoldDB" id="I7J4L6"/>
<dbReference type="EMBL" id="CAKP01000027">
    <property type="protein sequence ID" value="CCJ32731.1"/>
    <property type="molecule type" value="Genomic_DNA"/>
</dbReference>
<dbReference type="STRING" id="857293.CAAU_0647"/>
<evidence type="ECO:0000313" key="3">
    <source>
        <dbReference type="EMBL" id="CCJ32731.1"/>
    </source>
</evidence>
<dbReference type="PRINTS" id="PR00080">
    <property type="entry name" value="SDRFAMILY"/>
</dbReference>
<dbReference type="PANTHER" id="PTHR24321:SF8">
    <property type="entry name" value="ESTRADIOL 17-BETA-DEHYDROGENASE 8-RELATED"/>
    <property type="match status" value="1"/>
</dbReference>
<dbReference type="InterPro" id="IPR002347">
    <property type="entry name" value="SDR_fam"/>
</dbReference>
<dbReference type="GO" id="GO:0008206">
    <property type="term" value="P:bile acid metabolic process"/>
    <property type="evidence" value="ECO:0007669"/>
    <property type="project" value="UniProtKB-ARBA"/>
</dbReference>
<dbReference type="GO" id="GO:0016491">
    <property type="term" value="F:oxidoreductase activity"/>
    <property type="evidence" value="ECO:0007669"/>
    <property type="project" value="UniProtKB-KW"/>
</dbReference>
<dbReference type="Gene3D" id="3.40.50.720">
    <property type="entry name" value="NAD(P)-binding Rossmann-like Domain"/>
    <property type="match status" value="1"/>
</dbReference>
<dbReference type="OrthoDB" id="9803333at2"/>
<comment type="similarity">
    <text evidence="1">Belongs to the short-chain dehydrogenases/reductases (SDR) family.</text>
</comment>
<dbReference type="InterPro" id="IPR036291">
    <property type="entry name" value="NAD(P)-bd_dom_sf"/>
</dbReference>
<accession>I7J4L6</accession>
<sequence>MDNHKRTAIITGGGQGIGRGIAKRLLKENYNVIIAEIDKEAGEETERELSSLGNIKFIHCDVSKEDDVKKLIEETVKIFGEIDVLINNAAISINKSITELSLDEWNRVIGVNLTGAFLCSKYCAPYIKERKGSIINIASTRAFMSEPNTEAYSASKGGVFALTHALAISLGPDVRVNCISPGWIEVSHLKKQSQRYIANLTEMDHKQHPAGRVGNEDDIASLVLFLIDPQNSFITGANFIVDGGMTRKMIYV</sequence>
<dbReference type="RefSeq" id="WP_008908009.1">
    <property type="nucleotide sequence ID" value="NZ_CAKP01000027.1"/>
</dbReference>
<evidence type="ECO:0000313" key="4">
    <source>
        <dbReference type="Proteomes" id="UP000007652"/>
    </source>
</evidence>
<evidence type="ECO:0000256" key="2">
    <source>
        <dbReference type="ARBA" id="ARBA00023002"/>
    </source>
</evidence>
<dbReference type="eggNOG" id="COG1028">
    <property type="taxonomic scope" value="Bacteria"/>
</dbReference>
<dbReference type="SUPFAM" id="SSF51735">
    <property type="entry name" value="NAD(P)-binding Rossmann-fold domains"/>
    <property type="match status" value="1"/>
</dbReference>
<dbReference type="NCBIfam" id="NF005559">
    <property type="entry name" value="PRK07231.1"/>
    <property type="match status" value="1"/>
</dbReference>
<keyword evidence="4" id="KW-1185">Reference proteome</keyword>
<comment type="caution">
    <text evidence="3">The sequence shown here is derived from an EMBL/GenBank/DDBJ whole genome shotgun (WGS) entry which is preliminary data.</text>
</comment>
<gene>
    <name evidence="3" type="ORF">CAAU_0647</name>
</gene>
<dbReference type="FunFam" id="3.40.50.720:FF:000084">
    <property type="entry name" value="Short-chain dehydrogenase reductase"/>
    <property type="match status" value="1"/>
</dbReference>
<evidence type="ECO:0000256" key="1">
    <source>
        <dbReference type="ARBA" id="ARBA00006484"/>
    </source>
</evidence>
<dbReference type="InterPro" id="IPR020904">
    <property type="entry name" value="Sc_DH/Rdtase_CS"/>
</dbReference>
<dbReference type="Pfam" id="PF13561">
    <property type="entry name" value="adh_short_C2"/>
    <property type="match status" value="1"/>
</dbReference>
<dbReference type="PANTHER" id="PTHR24321">
    <property type="entry name" value="DEHYDROGENASES, SHORT CHAIN"/>
    <property type="match status" value="1"/>
</dbReference>
<reference evidence="3 4" key="1">
    <citation type="journal article" date="2011" name="J. Bacteriol.">
        <title>Draft genome sequence of Caloramator australicus strain RC3T, a thermoanaerobe from the Great Artesian Basin of Australia.</title>
        <authorList>
            <person name="Ogg C.D."/>
            <person name="Patel B.K.C."/>
        </authorList>
    </citation>
    <scope>NUCLEOTIDE SEQUENCE [LARGE SCALE GENOMIC DNA]</scope>
    <source>
        <strain evidence="3 4">RC3</strain>
    </source>
</reference>
<keyword evidence="2" id="KW-0560">Oxidoreductase</keyword>
<dbReference type="PROSITE" id="PS00061">
    <property type="entry name" value="ADH_SHORT"/>
    <property type="match status" value="1"/>
</dbReference>
<proteinExistence type="inferred from homology"/>